<dbReference type="Pfam" id="PF01850">
    <property type="entry name" value="PIN"/>
    <property type="match status" value="1"/>
</dbReference>
<organism evidence="2">
    <name type="scientific">hydrothermal vent metagenome</name>
    <dbReference type="NCBI Taxonomy" id="652676"/>
    <lineage>
        <taxon>unclassified sequences</taxon>
        <taxon>metagenomes</taxon>
        <taxon>ecological metagenomes</taxon>
    </lineage>
</organism>
<reference evidence="2" key="1">
    <citation type="submission" date="2018-06" db="EMBL/GenBank/DDBJ databases">
        <authorList>
            <person name="Zhirakovskaya E."/>
        </authorList>
    </citation>
    <scope>NUCLEOTIDE SEQUENCE</scope>
</reference>
<proteinExistence type="predicted"/>
<dbReference type="InterPro" id="IPR029060">
    <property type="entry name" value="PIN-like_dom_sf"/>
</dbReference>
<gene>
    <name evidence="2" type="ORF">MNBD_UNCLBAC01-260</name>
</gene>
<evidence type="ECO:0000313" key="2">
    <source>
        <dbReference type="EMBL" id="VAX34993.1"/>
    </source>
</evidence>
<protein>
    <recommendedName>
        <fullName evidence="1">PIN domain-containing protein</fullName>
    </recommendedName>
</protein>
<feature type="domain" description="PIN" evidence="1">
    <location>
        <begin position="6"/>
        <end position="125"/>
    </location>
</feature>
<dbReference type="AlphaFoldDB" id="A0A3B1DDR7"/>
<dbReference type="InterPro" id="IPR002716">
    <property type="entry name" value="PIN_dom"/>
</dbReference>
<dbReference type="EMBL" id="UOGJ01000022">
    <property type="protein sequence ID" value="VAX34993.1"/>
    <property type="molecule type" value="Genomic_DNA"/>
</dbReference>
<name>A0A3B1DDR7_9ZZZZ</name>
<accession>A0A3B1DDR7</accession>
<dbReference type="CDD" id="cd18689">
    <property type="entry name" value="PIN_VapC-like"/>
    <property type="match status" value="1"/>
</dbReference>
<evidence type="ECO:0000259" key="1">
    <source>
        <dbReference type="Pfam" id="PF01850"/>
    </source>
</evidence>
<dbReference type="SUPFAM" id="SSF88723">
    <property type="entry name" value="PIN domain-like"/>
    <property type="match status" value="1"/>
</dbReference>
<dbReference type="Gene3D" id="3.40.50.1010">
    <property type="entry name" value="5'-nuclease"/>
    <property type="match status" value="1"/>
</dbReference>
<sequence>MKKTKVVLDSFAVISYFQQEAGSDKVVRLLTRAEKNKCTLLLNLVNWGEIYYSITRTKGEKVAQEILLIIEQLPIILADIDRDLVFLASRFKSRYAVSYADCFAAALAQREQCAVITGDKEFKLLEKDIDVIWMK</sequence>